<keyword evidence="2 3" id="KW-0789">Thiol protease inhibitor</keyword>
<dbReference type="InterPro" id="IPR000010">
    <property type="entry name" value="Cystatin_dom"/>
</dbReference>
<dbReference type="Gene3D" id="3.10.450.10">
    <property type="match status" value="1"/>
</dbReference>
<protein>
    <recommendedName>
        <fullName evidence="3">Cysteine proteinase inhibitor</fullName>
    </recommendedName>
</protein>
<dbReference type="PANTHER" id="PTHR11413:SF118">
    <property type="entry name" value="CYSTEINE PROTEINASE INHIBITOR 7"/>
    <property type="match status" value="1"/>
</dbReference>
<keyword evidence="6" id="KW-1185">Reference proteome</keyword>
<dbReference type="SUPFAM" id="SSF54403">
    <property type="entry name" value="Cystatin/monellin"/>
    <property type="match status" value="1"/>
</dbReference>
<dbReference type="GO" id="GO:0004869">
    <property type="term" value="F:cysteine-type endopeptidase inhibitor activity"/>
    <property type="evidence" value="ECO:0007669"/>
    <property type="project" value="UniProtKB-KW"/>
</dbReference>
<feature type="domain" description="Cystatin" evidence="4">
    <location>
        <begin position="70"/>
        <end position="118"/>
    </location>
</feature>
<accession>A0A565CBG1</accession>
<dbReference type="Pfam" id="PF16845">
    <property type="entry name" value="SQAPI"/>
    <property type="match status" value="1"/>
</dbReference>
<dbReference type="Proteomes" id="UP000489600">
    <property type="component" value="Unassembled WGS sequence"/>
</dbReference>
<organism evidence="5 6">
    <name type="scientific">Arabis nemorensis</name>
    <dbReference type="NCBI Taxonomy" id="586526"/>
    <lineage>
        <taxon>Eukaryota</taxon>
        <taxon>Viridiplantae</taxon>
        <taxon>Streptophyta</taxon>
        <taxon>Embryophyta</taxon>
        <taxon>Tracheophyta</taxon>
        <taxon>Spermatophyta</taxon>
        <taxon>Magnoliopsida</taxon>
        <taxon>eudicotyledons</taxon>
        <taxon>Gunneridae</taxon>
        <taxon>Pentapetalae</taxon>
        <taxon>rosids</taxon>
        <taxon>malvids</taxon>
        <taxon>Brassicales</taxon>
        <taxon>Brassicaceae</taxon>
        <taxon>Arabideae</taxon>
        <taxon>Arabis</taxon>
    </lineage>
</organism>
<dbReference type="AlphaFoldDB" id="A0A565CBG1"/>
<dbReference type="EMBL" id="CABITT030000007">
    <property type="protein sequence ID" value="VVB10963.1"/>
    <property type="molecule type" value="Genomic_DNA"/>
</dbReference>
<keyword evidence="1 3" id="KW-0646">Protease inhibitor</keyword>
<dbReference type="CDD" id="cd00042">
    <property type="entry name" value="CY"/>
    <property type="match status" value="1"/>
</dbReference>
<evidence type="ECO:0000256" key="1">
    <source>
        <dbReference type="ARBA" id="ARBA00022690"/>
    </source>
</evidence>
<evidence type="ECO:0000259" key="4">
    <source>
        <dbReference type="Pfam" id="PF16845"/>
    </source>
</evidence>
<evidence type="ECO:0000256" key="2">
    <source>
        <dbReference type="ARBA" id="ARBA00022704"/>
    </source>
</evidence>
<comment type="similarity">
    <text evidence="3">Belongs to the cystatin family. Phytocystatin subfamily.</text>
</comment>
<dbReference type="PANTHER" id="PTHR11413">
    <property type="entry name" value="CYSTATIN FAMILY MEMBER"/>
    <property type="match status" value="1"/>
</dbReference>
<sequence>MPKPSLSNTLDREPREETLLRRPSYYTLEIDFVSVITYDETETYDENNNNFVSMNLGEFIDSTNDSNGGEEIDDIALCAVQEHNRRENIVLKLARLLNATEEVVAGKIYRLMFEVIESRSEKIYSLLSSVVGNI</sequence>
<dbReference type="InterPro" id="IPR027214">
    <property type="entry name" value="Cystatin"/>
</dbReference>
<reference evidence="5" key="1">
    <citation type="submission" date="2019-07" db="EMBL/GenBank/DDBJ databases">
        <authorList>
            <person name="Dittberner H."/>
        </authorList>
    </citation>
    <scope>NUCLEOTIDE SEQUENCE [LARGE SCALE GENOMIC DNA]</scope>
</reference>
<evidence type="ECO:0000313" key="6">
    <source>
        <dbReference type="Proteomes" id="UP000489600"/>
    </source>
</evidence>
<name>A0A565CBG1_9BRAS</name>
<comment type="caution">
    <text evidence="5">The sequence shown here is derived from an EMBL/GenBank/DDBJ whole genome shotgun (WGS) entry which is preliminary data.</text>
</comment>
<gene>
    <name evidence="5" type="ORF">ANE_LOCUS21407</name>
</gene>
<evidence type="ECO:0000313" key="5">
    <source>
        <dbReference type="EMBL" id="VVB10963.1"/>
    </source>
</evidence>
<proteinExistence type="inferred from homology"/>
<dbReference type="InterPro" id="IPR046350">
    <property type="entry name" value="Cystatin_sf"/>
</dbReference>
<evidence type="ECO:0000256" key="3">
    <source>
        <dbReference type="RuleBase" id="RU362130"/>
    </source>
</evidence>
<dbReference type="OrthoDB" id="1908104at2759"/>